<keyword evidence="2" id="KW-1185">Reference proteome</keyword>
<proteinExistence type="predicted"/>
<organism evidence="1 2">
    <name type="scientific">Oryza rufipogon</name>
    <name type="common">Brownbeard rice</name>
    <name type="synonym">Asian wild rice</name>
    <dbReference type="NCBI Taxonomy" id="4529"/>
    <lineage>
        <taxon>Eukaryota</taxon>
        <taxon>Viridiplantae</taxon>
        <taxon>Streptophyta</taxon>
        <taxon>Embryophyta</taxon>
        <taxon>Tracheophyta</taxon>
        <taxon>Spermatophyta</taxon>
        <taxon>Magnoliopsida</taxon>
        <taxon>Liliopsida</taxon>
        <taxon>Poales</taxon>
        <taxon>Poaceae</taxon>
        <taxon>BOP clade</taxon>
        <taxon>Oryzoideae</taxon>
        <taxon>Oryzeae</taxon>
        <taxon>Oryzinae</taxon>
        <taxon>Oryza</taxon>
    </lineage>
</organism>
<reference evidence="2" key="1">
    <citation type="submission" date="2013-06" db="EMBL/GenBank/DDBJ databases">
        <authorList>
            <person name="Zhao Q."/>
        </authorList>
    </citation>
    <scope>NUCLEOTIDE SEQUENCE</scope>
    <source>
        <strain evidence="2">cv. W1943</strain>
    </source>
</reference>
<dbReference type="AlphaFoldDB" id="A0A0E0R7L4"/>
<sequence length="138" mass="16391">MNWQSLHNLLFCHENRQNGNYDSQRKKKGLIKKLLDEVSKPHILYRKCIYLSPRPNLESIHRKILKEEFRVLKHPPPRPSIQCITYANYLSYFWANNNNTQETLGIKKGSVNEWVRCHNNDLPYTEDTTTSIIIVMLH</sequence>
<dbReference type="Proteomes" id="UP000008022">
    <property type="component" value="Unassembled WGS sequence"/>
</dbReference>
<reference evidence="1" key="2">
    <citation type="submission" date="2015-06" db="UniProtKB">
        <authorList>
            <consortium name="EnsemblPlants"/>
        </authorList>
    </citation>
    <scope>IDENTIFICATION</scope>
</reference>
<dbReference type="Gramene" id="ORUFI11G12090.1">
    <property type="protein sequence ID" value="ORUFI11G12090.1"/>
    <property type="gene ID" value="ORUFI11G12090"/>
</dbReference>
<protein>
    <submittedName>
        <fullName evidence="1">Uncharacterized protein</fullName>
    </submittedName>
</protein>
<dbReference type="eggNOG" id="KOG1282">
    <property type="taxonomic scope" value="Eukaryota"/>
</dbReference>
<dbReference type="EnsemblPlants" id="ORUFI11G12090.1">
    <property type="protein sequence ID" value="ORUFI11G12090.1"/>
    <property type="gene ID" value="ORUFI11G12090"/>
</dbReference>
<name>A0A0E0R7L4_ORYRU</name>
<dbReference type="STRING" id="4529.A0A0E0R7L4"/>
<dbReference type="HOGENOM" id="CLU_008523_7_4_1"/>
<accession>A0A0E0R7L4</accession>
<evidence type="ECO:0000313" key="2">
    <source>
        <dbReference type="Proteomes" id="UP000008022"/>
    </source>
</evidence>
<evidence type="ECO:0000313" key="1">
    <source>
        <dbReference type="EnsemblPlants" id="ORUFI11G12090.1"/>
    </source>
</evidence>
<dbReference type="OMA" id="IIIVMLH"/>